<dbReference type="AlphaFoldDB" id="A0A3N0Y8H4"/>
<gene>
    <name evidence="1" type="ORF">DPX16_13939</name>
</gene>
<keyword evidence="2" id="KW-1185">Reference proteome</keyword>
<dbReference type="Proteomes" id="UP000281406">
    <property type="component" value="Unassembled WGS sequence"/>
</dbReference>
<reference evidence="1 2" key="1">
    <citation type="submission" date="2018-10" db="EMBL/GenBank/DDBJ databases">
        <title>Genome assembly for a Yunnan-Guizhou Plateau 3E fish, Anabarilius grahami (Regan), and its evolutionary and genetic applications.</title>
        <authorList>
            <person name="Jiang W."/>
        </authorList>
    </citation>
    <scope>NUCLEOTIDE SEQUENCE [LARGE SCALE GENOMIC DNA]</scope>
    <source>
        <strain evidence="1">AG-KIZ</strain>
        <tissue evidence="1">Muscle</tissue>
    </source>
</reference>
<comment type="caution">
    <text evidence="1">The sequence shown here is derived from an EMBL/GenBank/DDBJ whole genome shotgun (WGS) entry which is preliminary data.</text>
</comment>
<evidence type="ECO:0000313" key="2">
    <source>
        <dbReference type="Proteomes" id="UP000281406"/>
    </source>
</evidence>
<sequence length="81" mass="9105">MLLGRRVSSVGLVCQGNFGPRRCRYITTSDEGKSTDYLDYFSKTLDADLWSWPAVTQIPATHHVMQETVSVNSTLKVRTVI</sequence>
<organism evidence="1 2">
    <name type="scientific">Anabarilius grahami</name>
    <name type="common">Kanglang fish</name>
    <name type="synonym">Barilius grahami</name>
    <dbReference type="NCBI Taxonomy" id="495550"/>
    <lineage>
        <taxon>Eukaryota</taxon>
        <taxon>Metazoa</taxon>
        <taxon>Chordata</taxon>
        <taxon>Craniata</taxon>
        <taxon>Vertebrata</taxon>
        <taxon>Euteleostomi</taxon>
        <taxon>Actinopterygii</taxon>
        <taxon>Neopterygii</taxon>
        <taxon>Teleostei</taxon>
        <taxon>Ostariophysi</taxon>
        <taxon>Cypriniformes</taxon>
        <taxon>Xenocyprididae</taxon>
        <taxon>Xenocypridinae</taxon>
        <taxon>Xenocypridinae incertae sedis</taxon>
        <taxon>Anabarilius</taxon>
    </lineage>
</organism>
<accession>A0A3N0Y8H4</accession>
<dbReference type="EMBL" id="RJVU01049572">
    <property type="protein sequence ID" value="ROL42532.1"/>
    <property type="molecule type" value="Genomic_DNA"/>
</dbReference>
<evidence type="ECO:0000313" key="1">
    <source>
        <dbReference type="EMBL" id="ROL42532.1"/>
    </source>
</evidence>
<protein>
    <submittedName>
        <fullName evidence="1">Uncharacterized protein</fullName>
    </submittedName>
</protein>
<proteinExistence type="predicted"/>
<name>A0A3N0Y8H4_ANAGA</name>